<dbReference type="PANTHER" id="PTHR32385:SF15">
    <property type="entry name" value="INOSITOL PHOSPHOCERAMIDE MANNOSYLTRANSFERASE 1"/>
    <property type="match status" value="1"/>
</dbReference>
<comment type="similarity">
    <text evidence="1">Belongs to the glycosyltransferase 32 family.</text>
</comment>
<dbReference type="EMBL" id="ML210150">
    <property type="protein sequence ID" value="TFK29398.1"/>
    <property type="molecule type" value="Genomic_DNA"/>
</dbReference>
<dbReference type="AlphaFoldDB" id="A0A5C3L9G2"/>
<gene>
    <name evidence="5" type="ORF">FA15DRAFT_402257</name>
</gene>
<keyword evidence="2" id="KW-0808">Transferase</keyword>
<name>A0A5C3L9G2_COPMA</name>
<dbReference type="SUPFAM" id="SSF53448">
    <property type="entry name" value="Nucleotide-diphospho-sugar transferases"/>
    <property type="match status" value="1"/>
</dbReference>
<sequence>MNTRRVVYVFLSILALFLLGTVLVLSSVTYYLAIHPAAYLSDLDLTPPFPNATVHERIPRIIHQTWKYSTLPARWQPISNACREMMPDYEYRLWTDESSRTFIAEHYPWFLDIYDGYKFPIQRADVIRYFVLHHYGGIYMDLDIGCLRPIDPLLVYPVVLPKTIPVGVSNDLILAEKGHPFMQQTIHNLVTFDHSWLLNYPTVMFSTGPMFLSAQYGIYTTSRHNSANSQIRILPKSLYGKNAKPEEAPNSFFSHFYGSSWHADDAAFVTFLGSWGKTLMWIGLTILIIGLIRLSFSKQGQRRGLRRIGGYDIHFPRISRSGRWYLSLTRLSSSSSSPSSVSPSTSDESVSPIDSEVLPLLHLPFNTPPGSPSQRFSDEPFAGRLQSSPSISDLFRRVRSRISLAGGPASGPSREVPMTPIRSRRHRYSSRGVLFFLPAIFTTTHSRSSEEHETGTRSTTPPPAYCASGPVAVSDEKRRDLEFGNPDPSLIGESSSSRPVLQISTKKGES</sequence>
<dbReference type="GO" id="GO:0016020">
    <property type="term" value="C:membrane"/>
    <property type="evidence" value="ECO:0007669"/>
    <property type="project" value="GOC"/>
</dbReference>
<dbReference type="Proteomes" id="UP000307440">
    <property type="component" value="Unassembled WGS sequence"/>
</dbReference>
<accession>A0A5C3L9G2</accession>
<evidence type="ECO:0000313" key="6">
    <source>
        <dbReference type="Proteomes" id="UP000307440"/>
    </source>
</evidence>
<evidence type="ECO:0000313" key="5">
    <source>
        <dbReference type="EMBL" id="TFK29398.1"/>
    </source>
</evidence>
<feature type="transmembrane region" description="Helical" evidence="4">
    <location>
        <begin position="278"/>
        <end position="296"/>
    </location>
</feature>
<evidence type="ECO:0000256" key="3">
    <source>
        <dbReference type="SAM" id="MobiDB-lite"/>
    </source>
</evidence>
<feature type="transmembrane region" description="Helical" evidence="4">
    <location>
        <begin position="7"/>
        <end position="33"/>
    </location>
</feature>
<dbReference type="OrthoDB" id="3647at2759"/>
<dbReference type="GO" id="GO:0000030">
    <property type="term" value="F:mannosyltransferase activity"/>
    <property type="evidence" value="ECO:0007669"/>
    <property type="project" value="TreeGrafter"/>
</dbReference>
<dbReference type="InterPro" id="IPR051706">
    <property type="entry name" value="Glycosyltransferase_domain"/>
</dbReference>
<dbReference type="STRING" id="230819.A0A5C3L9G2"/>
<organism evidence="5 6">
    <name type="scientific">Coprinopsis marcescibilis</name>
    <name type="common">Agaric fungus</name>
    <name type="synonym">Psathyrella marcescibilis</name>
    <dbReference type="NCBI Taxonomy" id="230819"/>
    <lineage>
        <taxon>Eukaryota</taxon>
        <taxon>Fungi</taxon>
        <taxon>Dikarya</taxon>
        <taxon>Basidiomycota</taxon>
        <taxon>Agaricomycotina</taxon>
        <taxon>Agaricomycetes</taxon>
        <taxon>Agaricomycetidae</taxon>
        <taxon>Agaricales</taxon>
        <taxon>Agaricineae</taxon>
        <taxon>Psathyrellaceae</taxon>
        <taxon>Coprinopsis</taxon>
    </lineage>
</organism>
<proteinExistence type="inferred from homology"/>
<evidence type="ECO:0000256" key="1">
    <source>
        <dbReference type="ARBA" id="ARBA00009003"/>
    </source>
</evidence>
<keyword evidence="4" id="KW-0812">Transmembrane</keyword>
<dbReference type="InterPro" id="IPR007577">
    <property type="entry name" value="GlycoTrfase_DXD_sugar-bd_CS"/>
</dbReference>
<evidence type="ECO:0000256" key="4">
    <source>
        <dbReference type="SAM" id="Phobius"/>
    </source>
</evidence>
<dbReference type="Pfam" id="PF04488">
    <property type="entry name" value="Gly_transf_sug"/>
    <property type="match status" value="1"/>
</dbReference>
<reference evidence="5 6" key="1">
    <citation type="journal article" date="2019" name="Nat. Ecol. Evol.">
        <title>Megaphylogeny resolves global patterns of mushroom evolution.</title>
        <authorList>
            <person name="Varga T."/>
            <person name="Krizsan K."/>
            <person name="Foldi C."/>
            <person name="Dima B."/>
            <person name="Sanchez-Garcia M."/>
            <person name="Sanchez-Ramirez S."/>
            <person name="Szollosi G.J."/>
            <person name="Szarkandi J.G."/>
            <person name="Papp V."/>
            <person name="Albert L."/>
            <person name="Andreopoulos W."/>
            <person name="Angelini C."/>
            <person name="Antonin V."/>
            <person name="Barry K.W."/>
            <person name="Bougher N.L."/>
            <person name="Buchanan P."/>
            <person name="Buyck B."/>
            <person name="Bense V."/>
            <person name="Catcheside P."/>
            <person name="Chovatia M."/>
            <person name="Cooper J."/>
            <person name="Damon W."/>
            <person name="Desjardin D."/>
            <person name="Finy P."/>
            <person name="Geml J."/>
            <person name="Haridas S."/>
            <person name="Hughes K."/>
            <person name="Justo A."/>
            <person name="Karasinski D."/>
            <person name="Kautmanova I."/>
            <person name="Kiss B."/>
            <person name="Kocsube S."/>
            <person name="Kotiranta H."/>
            <person name="LaButti K.M."/>
            <person name="Lechner B.E."/>
            <person name="Liimatainen K."/>
            <person name="Lipzen A."/>
            <person name="Lukacs Z."/>
            <person name="Mihaltcheva S."/>
            <person name="Morgado L.N."/>
            <person name="Niskanen T."/>
            <person name="Noordeloos M.E."/>
            <person name="Ohm R.A."/>
            <person name="Ortiz-Santana B."/>
            <person name="Ovrebo C."/>
            <person name="Racz N."/>
            <person name="Riley R."/>
            <person name="Savchenko A."/>
            <person name="Shiryaev A."/>
            <person name="Soop K."/>
            <person name="Spirin V."/>
            <person name="Szebenyi C."/>
            <person name="Tomsovsky M."/>
            <person name="Tulloss R.E."/>
            <person name="Uehling J."/>
            <person name="Grigoriev I.V."/>
            <person name="Vagvolgyi C."/>
            <person name="Papp T."/>
            <person name="Martin F.M."/>
            <person name="Miettinen O."/>
            <person name="Hibbett D.S."/>
            <person name="Nagy L.G."/>
        </authorList>
    </citation>
    <scope>NUCLEOTIDE SEQUENCE [LARGE SCALE GENOMIC DNA]</scope>
    <source>
        <strain evidence="5 6">CBS 121175</strain>
    </source>
</reference>
<dbReference type="GO" id="GO:0051999">
    <property type="term" value="P:mannosyl-inositol phosphorylceramide biosynthetic process"/>
    <property type="evidence" value="ECO:0007669"/>
    <property type="project" value="TreeGrafter"/>
</dbReference>
<feature type="region of interest" description="Disordered" evidence="3">
    <location>
        <begin position="332"/>
        <end position="351"/>
    </location>
</feature>
<protein>
    <recommendedName>
        <fullName evidence="7">Glycosyltransferase family 32 protein</fullName>
    </recommendedName>
</protein>
<evidence type="ECO:0008006" key="7">
    <source>
        <dbReference type="Google" id="ProtNLM"/>
    </source>
</evidence>
<dbReference type="InterPro" id="IPR029044">
    <property type="entry name" value="Nucleotide-diphossugar_trans"/>
</dbReference>
<dbReference type="Gene3D" id="3.90.550.20">
    <property type="match status" value="1"/>
</dbReference>
<keyword evidence="4" id="KW-0472">Membrane</keyword>
<feature type="region of interest" description="Disordered" evidence="3">
    <location>
        <begin position="445"/>
        <end position="510"/>
    </location>
</feature>
<keyword evidence="6" id="KW-1185">Reference proteome</keyword>
<dbReference type="FunFam" id="3.90.550.20:FF:000005">
    <property type="entry name" value="Unplaced genomic scaffold supercont1.17, whole genome shotgun sequence"/>
    <property type="match status" value="1"/>
</dbReference>
<feature type="compositionally biased region" description="Polar residues" evidence="3">
    <location>
        <begin position="492"/>
        <end position="510"/>
    </location>
</feature>
<evidence type="ECO:0000256" key="2">
    <source>
        <dbReference type="ARBA" id="ARBA00022679"/>
    </source>
</evidence>
<keyword evidence="4" id="KW-1133">Transmembrane helix</keyword>
<dbReference type="PANTHER" id="PTHR32385">
    <property type="entry name" value="MANNOSYL PHOSPHORYLINOSITOL CERAMIDE SYNTHASE"/>
    <property type="match status" value="1"/>
</dbReference>